<dbReference type="GO" id="GO:0003677">
    <property type="term" value="F:DNA binding"/>
    <property type="evidence" value="ECO:0007669"/>
    <property type="project" value="UniProtKB-KW"/>
</dbReference>
<evidence type="ECO:0000256" key="3">
    <source>
        <dbReference type="ARBA" id="ARBA00023125"/>
    </source>
</evidence>
<dbReference type="Proteomes" id="UP000324738">
    <property type="component" value="Unassembled WGS sequence"/>
</dbReference>
<dbReference type="AlphaFoldDB" id="A0A5B0DQZ2"/>
<dbReference type="InterPro" id="IPR036390">
    <property type="entry name" value="WH_DNA-bd_sf"/>
</dbReference>
<dbReference type="InterPro" id="IPR000847">
    <property type="entry name" value="LysR_HTH_N"/>
</dbReference>
<name>A0A5B0DQZ2_9HYPH</name>
<evidence type="ECO:0000256" key="1">
    <source>
        <dbReference type="ARBA" id="ARBA00009437"/>
    </source>
</evidence>
<protein>
    <submittedName>
        <fullName evidence="6">LysR family transcriptional regulator</fullName>
    </submittedName>
</protein>
<dbReference type="InterPro" id="IPR036388">
    <property type="entry name" value="WH-like_DNA-bd_sf"/>
</dbReference>
<dbReference type="PANTHER" id="PTHR30346:SF0">
    <property type="entry name" value="HCA OPERON TRANSCRIPTIONAL ACTIVATOR HCAR"/>
    <property type="match status" value="1"/>
</dbReference>
<dbReference type="FunFam" id="1.10.10.10:FF:000001">
    <property type="entry name" value="LysR family transcriptional regulator"/>
    <property type="match status" value="1"/>
</dbReference>
<dbReference type="SUPFAM" id="SSF46785">
    <property type="entry name" value="Winged helix' DNA-binding domain"/>
    <property type="match status" value="1"/>
</dbReference>
<sequence>MAALVQTLAVAEHLNFRHAANALGIAQSSVSARVKALEEDLGILLFERHARGVRLTEAGRHFIEQVATGIDQLDHAVRTAGMAGCASASMP</sequence>
<dbReference type="Gene3D" id="1.10.10.10">
    <property type="entry name" value="Winged helix-like DNA-binding domain superfamily/Winged helix DNA-binding domain"/>
    <property type="match status" value="1"/>
</dbReference>
<dbReference type="PANTHER" id="PTHR30346">
    <property type="entry name" value="TRANSCRIPTIONAL DUAL REGULATOR HCAR-RELATED"/>
    <property type="match status" value="1"/>
</dbReference>
<comment type="caution">
    <text evidence="6">The sequence shown here is derived from an EMBL/GenBank/DDBJ whole genome shotgun (WGS) entry which is preliminary data.</text>
</comment>
<comment type="similarity">
    <text evidence="1">Belongs to the LysR transcriptional regulatory family.</text>
</comment>
<dbReference type="PROSITE" id="PS50931">
    <property type="entry name" value="HTH_LYSR"/>
    <property type="match status" value="1"/>
</dbReference>
<reference evidence="6 7" key="1">
    <citation type="submission" date="2019-08" db="EMBL/GenBank/DDBJ databases">
        <title>Aureimonas fodiniaquatilis sp. nov., isolated from a coal mine wastewater.</title>
        <authorList>
            <person name="Kim W."/>
        </authorList>
    </citation>
    <scope>NUCLEOTIDE SEQUENCE [LARGE SCALE GENOMIC DNA]</scope>
    <source>
        <strain evidence="6 7">CAU 1482</strain>
    </source>
</reference>
<dbReference type="OrthoDB" id="9815174at2"/>
<dbReference type="EMBL" id="VTWH01000006">
    <property type="protein sequence ID" value="KAA0968171.1"/>
    <property type="molecule type" value="Genomic_DNA"/>
</dbReference>
<evidence type="ECO:0000256" key="2">
    <source>
        <dbReference type="ARBA" id="ARBA00023015"/>
    </source>
</evidence>
<dbReference type="RefSeq" id="WP_149301689.1">
    <property type="nucleotide sequence ID" value="NZ_VTWH01000006.1"/>
</dbReference>
<keyword evidence="7" id="KW-1185">Reference proteome</keyword>
<dbReference type="GO" id="GO:0003700">
    <property type="term" value="F:DNA-binding transcription factor activity"/>
    <property type="evidence" value="ECO:0007669"/>
    <property type="project" value="InterPro"/>
</dbReference>
<keyword evidence="4" id="KW-0804">Transcription</keyword>
<gene>
    <name evidence="6" type="ORF">FPY71_17760</name>
</gene>
<evidence type="ECO:0000313" key="6">
    <source>
        <dbReference type="EMBL" id="KAA0968171.1"/>
    </source>
</evidence>
<accession>A0A5B0DQZ2</accession>
<dbReference type="GO" id="GO:0032993">
    <property type="term" value="C:protein-DNA complex"/>
    <property type="evidence" value="ECO:0007669"/>
    <property type="project" value="TreeGrafter"/>
</dbReference>
<dbReference type="PRINTS" id="PR00039">
    <property type="entry name" value="HTHLYSR"/>
</dbReference>
<evidence type="ECO:0000259" key="5">
    <source>
        <dbReference type="PROSITE" id="PS50931"/>
    </source>
</evidence>
<feature type="domain" description="HTH lysR-type" evidence="5">
    <location>
        <begin position="1"/>
        <end position="56"/>
    </location>
</feature>
<proteinExistence type="inferred from homology"/>
<evidence type="ECO:0000256" key="4">
    <source>
        <dbReference type="ARBA" id="ARBA00023163"/>
    </source>
</evidence>
<dbReference type="Pfam" id="PF00126">
    <property type="entry name" value="HTH_1"/>
    <property type="match status" value="1"/>
</dbReference>
<evidence type="ECO:0000313" key="7">
    <source>
        <dbReference type="Proteomes" id="UP000324738"/>
    </source>
</evidence>
<keyword evidence="2" id="KW-0805">Transcription regulation</keyword>
<organism evidence="6 7">
    <name type="scientific">Aureimonas fodinaquatilis</name>
    <dbReference type="NCBI Taxonomy" id="2565783"/>
    <lineage>
        <taxon>Bacteria</taxon>
        <taxon>Pseudomonadati</taxon>
        <taxon>Pseudomonadota</taxon>
        <taxon>Alphaproteobacteria</taxon>
        <taxon>Hyphomicrobiales</taxon>
        <taxon>Aurantimonadaceae</taxon>
        <taxon>Aureimonas</taxon>
    </lineage>
</organism>
<keyword evidence="3" id="KW-0238">DNA-binding</keyword>